<accession>A0A9Q0AVK0</accession>
<organism evidence="3 4">
    <name type="scientific">Neoarthrinium moseri</name>
    <dbReference type="NCBI Taxonomy" id="1658444"/>
    <lineage>
        <taxon>Eukaryota</taxon>
        <taxon>Fungi</taxon>
        <taxon>Dikarya</taxon>
        <taxon>Ascomycota</taxon>
        <taxon>Pezizomycotina</taxon>
        <taxon>Sordariomycetes</taxon>
        <taxon>Xylariomycetidae</taxon>
        <taxon>Amphisphaeriales</taxon>
        <taxon>Apiosporaceae</taxon>
        <taxon>Neoarthrinium</taxon>
    </lineage>
</organism>
<evidence type="ECO:0000313" key="3">
    <source>
        <dbReference type="EMBL" id="KAI1881596.1"/>
    </source>
</evidence>
<dbReference type="Proteomes" id="UP000829685">
    <property type="component" value="Unassembled WGS sequence"/>
</dbReference>
<dbReference type="EMBL" id="JAFIMR010000001">
    <property type="protein sequence ID" value="KAI1881596.1"/>
    <property type="molecule type" value="Genomic_DNA"/>
</dbReference>
<feature type="region of interest" description="Disordered" evidence="1">
    <location>
        <begin position="205"/>
        <end position="243"/>
    </location>
</feature>
<sequence>MATLYQAETNAGVVTSWVPLATVYTPSVGCSSQYRLNGPSLVAFDPGYGLDIDSRIICQPPAVTTWWEQGRLGSGNDAGHTAVSLGPMTCPDKWITVASSVQDESSTIAMCCPSGYSVANGRSNSIGGDCRSTALSGMVLTYASTSGIATTSWSTATTTLTRNVGVGAIAVVGWNIKQTTSTTTSSDVLETASILVTDTQESASRISSGSIATSTEQQATGAIQTSASTDSQAAPTTGSSGGLSTGSSIGIGVGVAVGFIGIVAILIALYMVRNRRRRLQQSAAADPAPEVHTDPMSAYQQDPPMQSTYGNKFIYEAPDHSRPADMELDGTHGLSELPGSR</sequence>
<protein>
    <submittedName>
        <fullName evidence="3">Uncharacterized protein</fullName>
    </submittedName>
</protein>
<evidence type="ECO:0000256" key="1">
    <source>
        <dbReference type="SAM" id="MobiDB-lite"/>
    </source>
</evidence>
<name>A0A9Q0AVK0_9PEZI</name>
<evidence type="ECO:0000256" key="2">
    <source>
        <dbReference type="SAM" id="Phobius"/>
    </source>
</evidence>
<feature type="region of interest" description="Disordered" evidence="1">
    <location>
        <begin position="281"/>
        <end position="341"/>
    </location>
</feature>
<reference evidence="3" key="1">
    <citation type="submission" date="2021-03" db="EMBL/GenBank/DDBJ databases">
        <title>Revisited historic fungal species revealed as producer of novel bioactive compounds through whole genome sequencing and comparative genomics.</title>
        <authorList>
            <person name="Vignolle G.A."/>
            <person name="Hochenegger N."/>
            <person name="Mach R.L."/>
            <person name="Mach-Aigner A.R."/>
            <person name="Javad Rahimi M."/>
            <person name="Salim K.A."/>
            <person name="Chan C.M."/>
            <person name="Lim L.B.L."/>
            <person name="Cai F."/>
            <person name="Druzhinina I.S."/>
            <person name="U'Ren J.M."/>
            <person name="Derntl C."/>
        </authorList>
    </citation>
    <scope>NUCLEOTIDE SEQUENCE</scope>
    <source>
        <strain evidence="3">TUCIM 5799</strain>
    </source>
</reference>
<comment type="caution">
    <text evidence="3">The sequence shown here is derived from an EMBL/GenBank/DDBJ whole genome shotgun (WGS) entry which is preliminary data.</text>
</comment>
<feature type="compositionally biased region" description="Polar residues" evidence="1">
    <location>
        <begin position="205"/>
        <end position="235"/>
    </location>
</feature>
<keyword evidence="2" id="KW-1133">Transmembrane helix</keyword>
<feature type="transmembrane region" description="Helical" evidence="2">
    <location>
        <begin position="249"/>
        <end position="272"/>
    </location>
</feature>
<proteinExistence type="predicted"/>
<keyword evidence="4" id="KW-1185">Reference proteome</keyword>
<gene>
    <name evidence="3" type="ORF">JX265_000422</name>
</gene>
<evidence type="ECO:0000313" key="4">
    <source>
        <dbReference type="Proteomes" id="UP000829685"/>
    </source>
</evidence>
<feature type="compositionally biased region" description="Polar residues" evidence="1">
    <location>
        <begin position="298"/>
        <end position="310"/>
    </location>
</feature>
<keyword evidence="2" id="KW-0812">Transmembrane</keyword>
<dbReference type="AlphaFoldDB" id="A0A9Q0AVK0"/>
<keyword evidence="2" id="KW-0472">Membrane</keyword>